<dbReference type="PROSITE" id="PS50879">
    <property type="entry name" value="RNASE_H_1"/>
    <property type="match status" value="1"/>
</dbReference>
<dbReference type="Gene3D" id="3.30.420.10">
    <property type="entry name" value="Ribonuclease H-like superfamily/Ribonuclease H"/>
    <property type="match status" value="1"/>
</dbReference>
<dbReference type="InterPro" id="IPR012337">
    <property type="entry name" value="RNaseH-like_sf"/>
</dbReference>
<protein>
    <recommendedName>
        <fullName evidence="2">RNase H type-1 domain-containing protein</fullName>
    </recommendedName>
</protein>
<dbReference type="InterPro" id="IPR002156">
    <property type="entry name" value="RNaseH_domain"/>
</dbReference>
<comment type="caution">
    <text evidence="3">The sequence shown here is derived from an EMBL/GenBank/DDBJ whole genome shotgun (WGS) entry which is preliminary data.</text>
</comment>
<dbReference type="GO" id="GO:0004523">
    <property type="term" value="F:RNA-DNA hybrid ribonuclease activity"/>
    <property type="evidence" value="ECO:0007669"/>
    <property type="project" value="InterPro"/>
</dbReference>
<dbReference type="GO" id="GO:0003676">
    <property type="term" value="F:nucleic acid binding"/>
    <property type="evidence" value="ECO:0007669"/>
    <property type="project" value="InterPro"/>
</dbReference>
<sequence>MPEASGIGMALEIAATEVEREKAHLSDASTAAGGDISGPKVEPKHNGYSNIYIMTDSRVMLEFIDKYLKGNIRATNARAAKWFGHPAWKELVRQLERIDVRDAKVEFHWIKGHSVSKGNMLADTLAKKARNRYRKEHGQPDANQEYKVVRLAADITGQFIRRKHPNKRKAGAMLQDSTREPDEAMDGGHDIAQRVILEPKRTISKPVSTSDAQVPEPTPDSTLQKDLEDDQDLEPKGTVNKPVSASDNQILEPIRDSTKDPEDKDGEKNETPVPRKKPRLE</sequence>
<evidence type="ECO:0000313" key="3">
    <source>
        <dbReference type="EMBL" id="KAK7745705.1"/>
    </source>
</evidence>
<keyword evidence="4" id="KW-1185">Reference proteome</keyword>
<organism evidence="3 4">
    <name type="scientific">Diatrype stigma</name>
    <dbReference type="NCBI Taxonomy" id="117547"/>
    <lineage>
        <taxon>Eukaryota</taxon>
        <taxon>Fungi</taxon>
        <taxon>Dikarya</taxon>
        <taxon>Ascomycota</taxon>
        <taxon>Pezizomycotina</taxon>
        <taxon>Sordariomycetes</taxon>
        <taxon>Xylariomycetidae</taxon>
        <taxon>Xylariales</taxon>
        <taxon>Diatrypaceae</taxon>
        <taxon>Diatrype</taxon>
    </lineage>
</organism>
<evidence type="ECO:0000259" key="2">
    <source>
        <dbReference type="PROSITE" id="PS50879"/>
    </source>
</evidence>
<evidence type="ECO:0000256" key="1">
    <source>
        <dbReference type="SAM" id="MobiDB-lite"/>
    </source>
</evidence>
<name>A0AAN9UFV9_9PEZI</name>
<feature type="compositionally biased region" description="Basic and acidic residues" evidence="1">
    <location>
        <begin position="177"/>
        <end position="201"/>
    </location>
</feature>
<feature type="compositionally biased region" description="Basic and acidic residues" evidence="1">
    <location>
        <begin position="253"/>
        <end position="270"/>
    </location>
</feature>
<dbReference type="InterPro" id="IPR036397">
    <property type="entry name" value="RNaseH_sf"/>
</dbReference>
<dbReference type="Proteomes" id="UP001320420">
    <property type="component" value="Unassembled WGS sequence"/>
</dbReference>
<dbReference type="Pfam" id="PF00075">
    <property type="entry name" value="RNase_H"/>
    <property type="match status" value="1"/>
</dbReference>
<accession>A0AAN9UFV9</accession>
<dbReference type="EMBL" id="JAKJXP020000105">
    <property type="protein sequence ID" value="KAK7745705.1"/>
    <property type="molecule type" value="Genomic_DNA"/>
</dbReference>
<gene>
    <name evidence="3" type="ORF">SLS62_009671</name>
</gene>
<feature type="domain" description="RNase H type-1" evidence="2">
    <location>
        <begin position="1"/>
        <end position="131"/>
    </location>
</feature>
<reference evidence="3 4" key="1">
    <citation type="submission" date="2024-02" db="EMBL/GenBank/DDBJ databases">
        <title>De novo assembly and annotation of 12 fungi associated with fruit tree decline syndrome in Ontario, Canada.</title>
        <authorList>
            <person name="Sulman M."/>
            <person name="Ellouze W."/>
            <person name="Ilyukhin E."/>
        </authorList>
    </citation>
    <scope>NUCLEOTIDE SEQUENCE [LARGE SCALE GENOMIC DNA]</scope>
    <source>
        <strain evidence="3 4">M11/M66-122</strain>
    </source>
</reference>
<proteinExistence type="predicted"/>
<feature type="compositionally biased region" description="Basic residues" evidence="1">
    <location>
        <begin position="160"/>
        <end position="170"/>
    </location>
</feature>
<dbReference type="AlphaFoldDB" id="A0AAN9UFV9"/>
<evidence type="ECO:0000313" key="4">
    <source>
        <dbReference type="Proteomes" id="UP001320420"/>
    </source>
</evidence>
<dbReference type="SUPFAM" id="SSF53098">
    <property type="entry name" value="Ribonuclease H-like"/>
    <property type="match status" value="1"/>
</dbReference>
<feature type="region of interest" description="Disordered" evidence="1">
    <location>
        <begin position="160"/>
        <end position="281"/>
    </location>
</feature>